<gene>
    <name evidence="1" type="ORF">DAMNIGENAA_36150</name>
</gene>
<dbReference type="Proteomes" id="UP001144372">
    <property type="component" value="Unassembled WGS sequence"/>
</dbReference>
<dbReference type="GO" id="GO:0006355">
    <property type="term" value="P:regulation of DNA-templated transcription"/>
    <property type="evidence" value="ECO:0007669"/>
    <property type="project" value="InterPro"/>
</dbReference>
<reference evidence="1" key="1">
    <citation type="submission" date="2022-12" db="EMBL/GenBank/DDBJ databases">
        <title>Reference genome sequencing for broad-spectrum identification of bacterial and archaeal isolates by mass spectrometry.</title>
        <authorList>
            <person name="Sekiguchi Y."/>
            <person name="Tourlousse D.M."/>
        </authorList>
    </citation>
    <scope>NUCLEOTIDE SEQUENCE</scope>
    <source>
        <strain evidence="1">ASRB1</strain>
    </source>
</reference>
<dbReference type="Gene3D" id="1.10.1220.10">
    <property type="entry name" value="Met repressor-like"/>
    <property type="match status" value="1"/>
</dbReference>
<dbReference type="AlphaFoldDB" id="A0A9W6FWM9"/>
<evidence type="ECO:0000313" key="1">
    <source>
        <dbReference type="EMBL" id="GLI36182.1"/>
    </source>
</evidence>
<dbReference type="RefSeq" id="WP_281796406.1">
    <property type="nucleotide sequence ID" value="NZ_BSDR01000001.1"/>
</dbReference>
<comment type="caution">
    <text evidence="1">The sequence shown here is derived from an EMBL/GenBank/DDBJ whole genome shotgun (WGS) entry which is preliminary data.</text>
</comment>
<name>A0A9W6FWM9_9BACT</name>
<sequence length="50" mass="5815">MKKNFLLRDIPPALHQELKLAAVRQQITMRELILRLMADHVEKRGAAHGR</sequence>
<organism evidence="1 2">
    <name type="scientific">Desulforhabdus amnigena</name>
    <dbReference type="NCBI Taxonomy" id="40218"/>
    <lineage>
        <taxon>Bacteria</taxon>
        <taxon>Pseudomonadati</taxon>
        <taxon>Thermodesulfobacteriota</taxon>
        <taxon>Syntrophobacteria</taxon>
        <taxon>Syntrophobacterales</taxon>
        <taxon>Syntrophobacteraceae</taxon>
        <taxon>Desulforhabdus</taxon>
    </lineage>
</organism>
<dbReference type="Pfam" id="PF05534">
    <property type="entry name" value="HicB"/>
    <property type="match status" value="1"/>
</dbReference>
<accession>A0A9W6FWM9</accession>
<keyword evidence="2" id="KW-1185">Reference proteome</keyword>
<evidence type="ECO:0000313" key="2">
    <source>
        <dbReference type="Proteomes" id="UP001144372"/>
    </source>
</evidence>
<protein>
    <submittedName>
        <fullName evidence="1">Uncharacterized protein</fullName>
    </submittedName>
</protein>
<dbReference type="SUPFAM" id="SSF47598">
    <property type="entry name" value="Ribbon-helix-helix"/>
    <property type="match status" value="1"/>
</dbReference>
<dbReference type="InterPro" id="IPR008651">
    <property type="entry name" value="Uncharacterised_HicB"/>
</dbReference>
<dbReference type="InterPro" id="IPR010985">
    <property type="entry name" value="Ribbon_hlx_hlx"/>
</dbReference>
<proteinExistence type="predicted"/>
<dbReference type="EMBL" id="BSDR01000001">
    <property type="protein sequence ID" value="GLI36182.1"/>
    <property type="molecule type" value="Genomic_DNA"/>
</dbReference>
<dbReference type="InterPro" id="IPR013321">
    <property type="entry name" value="Arc_rbn_hlx_hlx"/>
</dbReference>